<protein>
    <recommendedName>
        <fullName evidence="10">AP2/ERF domain-containing protein</fullName>
    </recommendedName>
</protein>
<dbReference type="InterPro" id="IPR036955">
    <property type="entry name" value="AP2/ERF_dom_sf"/>
</dbReference>
<keyword evidence="3" id="KW-0805">Transcription regulation</keyword>
<keyword evidence="2" id="KW-0611">Plant defense</keyword>
<dbReference type="PRINTS" id="PR00367">
    <property type="entry name" value="ETHRSPELEMNT"/>
</dbReference>
<dbReference type="EMBL" id="CAUOFW020000772">
    <property type="protein sequence ID" value="CAK9136697.1"/>
    <property type="molecule type" value="Genomic_DNA"/>
</dbReference>
<comment type="similarity">
    <text evidence="9">Belongs to the AP2/ERF transcription factor family. ERF subfamily.</text>
</comment>
<keyword evidence="7" id="KW-0804">Transcription</keyword>
<dbReference type="FunFam" id="3.30.730.10:FF:000001">
    <property type="entry name" value="Ethylene-responsive transcription factor 2"/>
    <property type="match status" value="1"/>
</dbReference>
<comment type="subcellular location">
    <subcellularLocation>
        <location evidence="1">Nucleus</location>
    </subcellularLocation>
</comment>
<comment type="caution">
    <text evidence="11">The sequence shown here is derived from an EMBL/GenBank/DDBJ whole genome shotgun (WGS) entry which is preliminary data.</text>
</comment>
<keyword evidence="12" id="KW-1185">Reference proteome</keyword>
<organism evidence="11 12">
    <name type="scientific">Ilex paraguariensis</name>
    <name type="common">yerba mate</name>
    <dbReference type="NCBI Taxonomy" id="185542"/>
    <lineage>
        <taxon>Eukaryota</taxon>
        <taxon>Viridiplantae</taxon>
        <taxon>Streptophyta</taxon>
        <taxon>Embryophyta</taxon>
        <taxon>Tracheophyta</taxon>
        <taxon>Spermatophyta</taxon>
        <taxon>Magnoliopsida</taxon>
        <taxon>eudicotyledons</taxon>
        <taxon>Gunneridae</taxon>
        <taxon>Pentapetalae</taxon>
        <taxon>asterids</taxon>
        <taxon>campanulids</taxon>
        <taxon>Aquifoliales</taxon>
        <taxon>Aquifoliaceae</taxon>
        <taxon>Ilex</taxon>
    </lineage>
</organism>
<dbReference type="InterPro" id="IPR001471">
    <property type="entry name" value="AP2/ERF_dom"/>
</dbReference>
<dbReference type="SUPFAM" id="SSF54171">
    <property type="entry name" value="DNA-binding domain"/>
    <property type="match status" value="1"/>
</dbReference>
<proteinExistence type="inferred from homology"/>
<gene>
    <name evidence="11" type="ORF">ILEXP_LOCUS3699</name>
</gene>
<dbReference type="PANTHER" id="PTHR31241">
    <property type="entry name" value="DEHYDRATION-RESPONSIVE ELEMENT-BINDING PROTEIN 2C"/>
    <property type="match status" value="1"/>
</dbReference>
<keyword evidence="8" id="KW-0539">Nucleus</keyword>
<evidence type="ECO:0000256" key="1">
    <source>
        <dbReference type="ARBA" id="ARBA00004123"/>
    </source>
</evidence>
<dbReference type="AlphaFoldDB" id="A0ABC8QYK0"/>
<keyword evidence="5" id="KW-0238">DNA-binding</keyword>
<dbReference type="Proteomes" id="UP001642360">
    <property type="component" value="Unassembled WGS sequence"/>
</dbReference>
<evidence type="ECO:0000256" key="3">
    <source>
        <dbReference type="ARBA" id="ARBA00023015"/>
    </source>
</evidence>
<accession>A0ABC8QYK0</accession>
<dbReference type="PROSITE" id="PS51032">
    <property type="entry name" value="AP2_ERF"/>
    <property type="match status" value="1"/>
</dbReference>
<evidence type="ECO:0000256" key="5">
    <source>
        <dbReference type="ARBA" id="ARBA00023125"/>
    </source>
</evidence>
<evidence type="ECO:0000256" key="7">
    <source>
        <dbReference type="ARBA" id="ARBA00023163"/>
    </source>
</evidence>
<evidence type="ECO:0000256" key="8">
    <source>
        <dbReference type="ARBA" id="ARBA00023242"/>
    </source>
</evidence>
<feature type="domain" description="AP2/ERF" evidence="10">
    <location>
        <begin position="60"/>
        <end position="125"/>
    </location>
</feature>
<dbReference type="GO" id="GO:0003677">
    <property type="term" value="F:DNA binding"/>
    <property type="evidence" value="ECO:0007669"/>
    <property type="project" value="UniProtKB-KW"/>
</dbReference>
<reference evidence="11 12" key="1">
    <citation type="submission" date="2024-02" db="EMBL/GenBank/DDBJ databases">
        <authorList>
            <person name="Vignale AGUSTIN F."/>
            <person name="Sosa J E."/>
            <person name="Modenutti C."/>
        </authorList>
    </citation>
    <scope>NUCLEOTIDE SEQUENCE [LARGE SCALE GENOMIC DNA]</scope>
</reference>
<evidence type="ECO:0000256" key="4">
    <source>
        <dbReference type="ARBA" id="ARBA00023016"/>
    </source>
</evidence>
<dbReference type="SMART" id="SM00380">
    <property type="entry name" value="AP2"/>
    <property type="match status" value="1"/>
</dbReference>
<evidence type="ECO:0000256" key="9">
    <source>
        <dbReference type="ARBA" id="ARBA00024343"/>
    </source>
</evidence>
<sequence length="496" mass="56105">MRKRRRIGCVSLSDTLLKWAKHNNQIDTIDGVMKRQKFPGRGSKKGCMRGKGGPENSSCKFRGVRQRTWGKWVAEIREPMCSSIDKTRKPGRLWLGTFSSADEAAVAYDQAARAMYGPAAILNFPNHYTTSADMSSDSSSYTSTALTIQTPTTESTATSVKCEDDMVDQDTKIKHECPVEHECPVDISNTYDVTLVVEESKVQQECSVKELNCSEIFMNKQSKVKIEDTEKECRDVGGTGRDSEPPNVIEVETTARNEVTREEVAEITDFRCLYDSNEESNCLQCVEAAEAVDFEPFETISGNESELRPDGNHGCDDQYYNEWQNLDVYNYWQNMLEDQTLNVQTLGIIKADDSDCGQRENYSSIQLGSSDDVLLTNYSSKLHYLENLLMQDTSLYEDSKLRQDRNDDLSQSMLYDEEHMKHERPCDLSNNLHNSQGQPNFQNSVVQEAFNPENSDAINNMDNSRLRQQEDVEFSQSGFVMKVKSNVGGQQISSTN</sequence>
<dbReference type="CDD" id="cd00018">
    <property type="entry name" value="AP2"/>
    <property type="match status" value="1"/>
</dbReference>
<keyword evidence="4" id="KW-0346">Stress response</keyword>
<dbReference type="Gene3D" id="3.30.730.10">
    <property type="entry name" value="AP2/ERF domain"/>
    <property type="match status" value="1"/>
</dbReference>
<dbReference type="PANTHER" id="PTHR31241:SF62">
    <property type="entry name" value="DEHYDRATION-RESPONSIVE ELEMENT-BINDING PROTEIN 2D"/>
    <property type="match status" value="1"/>
</dbReference>
<name>A0ABC8QYK0_9AQUA</name>
<dbReference type="Pfam" id="PF00847">
    <property type="entry name" value="AP2"/>
    <property type="match status" value="1"/>
</dbReference>
<evidence type="ECO:0000256" key="6">
    <source>
        <dbReference type="ARBA" id="ARBA00023159"/>
    </source>
</evidence>
<dbReference type="GO" id="GO:0005634">
    <property type="term" value="C:nucleus"/>
    <property type="evidence" value="ECO:0007669"/>
    <property type="project" value="UniProtKB-SubCell"/>
</dbReference>
<keyword evidence="6" id="KW-0010">Activator</keyword>
<evidence type="ECO:0000256" key="2">
    <source>
        <dbReference type="ARBA" id="ARBA00022821"/>
    </source>
</evidence>
<evidence type="ECO:0000313" key="12">
    <source>
        <dbReference type="Proteomes" id="UP001642360"/>
    </source>
</evidence>
<dbReference type="InterPro" id="IPR016177">
    <property type="entry name" value="DNA-bd_dom_sf"/>
</dbReference>
<dbReference type="GO" id="GO:0006952">
    <property type="term" value="P:defense response"/>
    <property type="evidence" value="ECO:0007669"/>
    <property type="project" value="UniProtKB-KW"/>
</dbReference>
<evidence type="ECO:0000259" key="10">
    <source>
        <dbReference type="PROSITE" id="PS51032"/>
    </source>
</evidence>
<evidence type="ECO:0000313" key="11">
    <source>
        <dbReference type="EMBL" id="CAK9136697.1"/>
    </source>
</evidence>